<evidence type="ECO:0000313" key="7">
    <source>
        <dbReference type="EMBL" id="EYC52792.1"/>
    </source>
</evidence>
<dbReference type="InterPro" id="IPR022791">
    <property type="entry name" value="L-PG_synthase/AglD"/>
</dbReference>
<evidence type="ECO:0000256" key="5">
    <source>
        <dbReference type="ARBA" id="ARBA00023136"/>
    </source>
</evidence>
<keyword evidence="3 6" id="KW-0812">Transmembrane</keyword>
<dbReference type="EMBL" id="JEMG01000001">
    <property type="protein sequence ID" value="EYC52792.1"/>
    <property type="molecule type" value="Genomic_DNA"/>
</dbReference>
<proteinExistence type="predicted"/>
<evidence type="ECO:0000313" key="8">
    <source>
        <dbReference type="Proteomes" id="UP000023268"/>
    </source>
</evidence>
<keyword evidence="4 6" id="KW-1133">Transmembrane helix</keyword>
<keyword evidence="2" id="KW-1003">Cell membrane</keyword>
<dbReference type="PANTHER" id="PTHR39087">
    <property type="entry name" value="UPF0104 MEMBRANE PROTEIN MJ1595"/>
    <property type="match status" value="1"/>
</dbReference>
<comment type="subcellular location">
    <subcellularLocation>
        <location evidence="1">Cell membrane</location>
        <topology evidence="1">Multi-pass membrane protein</topology>
    </subcellularLocation>
</comment>
<reference evidence="7 8" key="1">
    <citation type="submission" date="2014-02" db="EMBL/GenBank/DDBJ databases">
        <title>Draft Genome of Hylemonella gracilis isolated from the Niagara River.</title>
        <authorList>
            <person name="Pawlowski D.R."/>
            <person name="Koudelka G.B."/>
        </authorList>
    </citation>
    <scope>NUCLEOTIDE SEQUENCE [LARGE SCALE GENOMIC DNA]</scope>
    <source>
        <strain evidence="7 8">Niagara R</strain>
    </source>
</reference>
<sequence>MAYALIACVAYGTQALVFAWICTRLDMPVGVANAVLIFVNAALFGAVSMVPGGLGAMEAALVLQLMAQGAEQASAVSAAIAVRLVTLWTGIALGLLALGGNPLRIHQRPK</sequence>
<comment type="caution">
    <text evidence="7">The sequence shown here is derived from an EMBL/GenBank/DDBJ whole genome shotgun (WGS) entry which is preliminary data.</text>
</comment>
<dbReference type="eggNOG" id="COG0392">
    <property type="taxonomic scope" value="Bacteria"/>
</dbReference>
<dbReference type="Pfam" id="PF03706">
    <property type="entry name" value="LPG_synthase_TM"/>
    <property type="match status" value="1"/>
</dbReference>
<organism evidence="7 8">
    <name type="scientific">Hylemonella gracilis str. Niagara R</name>
    <dbReference type="NCBI Taxonomy" id="1458275"/>
    <lineage>
        <taxon>Bacteria</taxon>
        <taxon>Pseudomonadati</taxon>
        <taxon>Pseudomonadota</taxon>
        <taxon>Betaproteobacteria</taxon>
        <taxon>Burkholderiales</taxon>
        <taxon>Comamonadaceae</taxon>
        <taxon>Hylemonella</taxon>
    </lineage>
</organism>
<evidence type="ECO:0000256" key="4">
    <source>
        <dbReference type="ARBA" id="ARBA00022989"/>
    </source>
</evidence>
<name>A0A016XMI3_9BURK</name>
<dbReference type="AlphaFoldDB" id="A0A016XMI3"/>
<evidence type="ECO:0000256" key="2">
    <source>
        <dbReference type="ARBA" id="ARBA00022475"/>
    </source>
</evidence>
<keyword evidence="5 6" id="KW-0472">Membrane</keyword>
<dbReference type="PANTHER" id="PTHR39087:SF2">
    <property type="entry name" value="UPF0104 MEMBRANE PROTEIN MJ1595"/>
    <property type="match status" value="1"/>
</dbReference>
<evidence type="ECO:0000256" key="6">
    <source>
        <dbReference type="SAM" id="Phobius"/>
    </source>
</evidence>
<dbReference type="STRING" id="1458275.AZ34_04225"/>
<feature type="transmembrane region" description="Helical" evidence="6">
    <location>
        <begin position="35"/>
        <end position="63"/>
    </location>
</feature>
<accession>A0A016XMI3</accession>
<feature type="transmembrane region" description="Helical" evidence="6">
    <location>
        <begin position="75"/>
        <end position="98"/>
    </location>
</feature>
<gene>
    <name evidence="7" type="ORF">AZ34_04225</name>
</gene>
<evidence type="ECO:0000256" key="1">
    <source>
        <dbReference type="ARBA" id="ARBA00004651"/>
    </source>
</evidence>
<dbReference type="GO" id="GO:0005886">
    <property type="term" value="C:plasma membrane"/>
    <property type="evidence" value="ECO:0007669"/>
    <property type="project" value="UniProtKB-SubCell"/>
</dbReference>
<evidence type="ECO:0000256" key="3">
    <source>
        <dbReference type="ARBA" id="ARBA00022692"/>
    </source>
</evidence>
<dbReference type="Proteomes" id="UP000023268">
    <property type="component" value="Unassembled WGS sequence"/>
</dbReference>
<protein>
    <submittedName>
        <fullName evidence="7">Uncharacterized protein</fullName>
    </submittedName>
</protein>